<dbReference type="CDD" id="cd00082">
    <property type="entry name" value="HisKA"/>
    <property type="match status" value="1"/>
</dbReference>
<dbReference type="PANTHER" id="PTHR43065">
    <property type="entry name" value="SENSOR HISTIDINE KINASE"/>
    <property type="match status" value="1"/>
</dbReference>
<dbReference type="InterPro" id="IPR036097">
    <property type="entry name" value="HisK_dim/P_sf"/>
</dbReference>
<dbReference type="Gene3D" id="3.40.50.2300">
    <property type="match status" value="1"/>
</dbReference>
<dbReference type="SMART" id="SM00388">
    <property type="entry name" value="HisKA"/>
    <property type="match status" value="1"/>
</dbReference>
<evidence type="ECO:0000256" key="2">
    <source>
        <dbReference type="ARBA" id="ARBA00012438"/>
    </source>
</evidence>
<dbReference type="SUPFAM" id="SSF47384">
    <property type="entry name" value="Homodimeric domain of signal transducing histidine kinase"/>
    <property type="match status" value="1"/>
</dbReference>
<protein>
    <recommendedName>
        <fullName evidence="2">histidine kinase</fullName>
        <ecNumber evidence="2">2.7.13.3</ecNumber>
    </recommendedName>
</protein>
<dbReference type="SMART" id="SM00387">
    <property type="entry name" value="HATPase_c"/>
    <property type="match status" value="1"/>
</dbReference>
<evidence type="ECO:0000259" key="5">
    <source>
        <dbReference type="PROSITE" id="PS50109"/>
    </source>
</evidence>
<dbReference type="Gene3D" id="1.10.287.130">
    <property type="match status" value="1"/>
</dbReference>
<organism evidence="7 8">
    <name type="scientific">Archangium gephyra</name>
    <dbReference type="NCBI Taxonomy" id="48"/>
    <lineage>
        <taxon>Bacteria</taxon>
        <taxon>Pseudomonadati</taxon>
        <taxon>Myxococcota</taxon>
        <taxon>Myxococcia</taxon>
        <taxon>Myxococcales</taxon>
        <taxon>Cystobacterineae</taxon>
        <taxon>Archangiaceae</taxon>
        <taxon>Archangium</taxon>
    </lineage>
</organism>
<evidence type="ECO:0000256" key="4">
    <source>
        <dbReference type="PROSITE-ProRule" id="PRU00169"/>
    </source>
</evidence>
<evidence type="ECO:0000256" key="1">
    <source>
        <dbReference type="ARBA" id="ARBA00000085"/>
    </source>
</evidence>
<reference evidence="7 8" key="1">
    <citation type="submission" date="2017-08" db="EMBL/GenBank/DDBJ databases">
        <title>Infants hospitalized years apart are colonized by the same room-sourced microbial strains.</title>
        <authorList>
            <person name="Brooks B."/>
            <person name="Olm M.R."/>
            <person name="Firek B.A."/>
            <person name="Baker R."/>
            <person name="Thomas B.C."/>
            <person name="Morowitz M.J."/>
            <person name="Banfield J.F."/>
        </authorList>
    </citation>
    <scope>NUCLEOTIDE SEQUENCE [LARGE SCALE GENOMIC DNA]</scope>
    <source>
        <strain evidence="7">S2_003_000_R2_14</strain>
    </source>
</reference>
<dbReference type="EC" id="2.7.13.3" evidence="2"/>
<evidence type="ECO:0000256" key="3">
    <source>
        <dbReference type="ARBA" id="ARBA00022553"/>
    </source>
</evidence>
<dbReference type="Proteomes" id="UP000249061">
    <property type="component" value="Unassembled WGS sequence"/>
</dbReference>
<sequence>MEAGRLLLVDDEENILRSLRRVLRRGNWLIETAPDAEAGLELFERFRPAVVISDYRMPGMSGVDFLARVKDLAPHTQRIMLTGQADQQAIEEAINRSEVFRFISKPWNDAQLLLTVKSAFEQHHLVADNQRLHELTQSQNVSLRQLNSELEDRVAQRTQMLSRAKREWELSFDTIDMPMQVISTGDLTVRRANTAAAKVSSQQIMSLAPGLRCHEFMFQRRTPCTGCPIGPELEVPAKLEIAHRERVWVASIYPMTDEHTAICHYRDVTDERALTRRLIESEKMIAIGNLAGGVAHEINNPLGGILAFSQLMKRDAGRTEQDLEALDLIEESAMRCKRIVESLLKFSRRPKLEDRRSFSLNKCVEDAAVLFKAQLKKYPRGQLSLELAPTLPEVYGDSSQLGQVVLNLLQNGLQAIPNGEGRLSIKTEAADGYAWFTVTDTGTGIPAENLARIFEPHFTTKPPGEGTGLGLSIAYRIVEDHGGHFSVESKPGQGSAFTVRIPVLPGGALT</sequence>
<dbReference type="SMART" id="SM00448">
    <property type="entry name" value="REC"/>
    <property type="match status" value="1"/>
</dbReference>
<dbReference type="Gene3D" id="3.30.565.10">
    <property type="entry name" value="Histidine kinase-like ATPase, C-terminal domain"/>
    <property type="match status" value="1"/>
</dbReference>
<proteinExistence type="predicted"/>
<comment type="catalytic activity">
    <reaction evidence="1">
        <text>ATP + protein L-histidine = ADP + protein N-phospho-L-histidine.</text>
        <dbReference type="EC" id="2.7.13.3"/>
    </reaction>
</comment>
<dbReference type="SUPFAM" id="SSF55874">
    <property type="entry name" value="ATPase domain of HSP90 chaperone/DNA topoisomerase II/histidine kinase"/>
    <property type="match status" value="1"/>
</dbReference>
<evidence type="ECO:0000259" key="6">
    <source>
        <dbReference type="PROSITE" id="PS50110"/>
    </source>
</evidence>
<dbReference type="SUPFAM" id="SSF52172">
    <property type="entry name" value="CheY-like"/>
    <property type="match status" value="1"/>
</dbReference>
<dbReference type="EMBL" id="QFQP01000003">
    <property type="protein sequence ID" value="PZR16817.1"/>
    <property type="molecule type" value="Genomic_DNA"/>
</dbReference>
<dbReference type="Pfam" id="PF02518">
    <property type="entry name" value="HATPase_c"/>
    <property type="match status" value="1"/>
</dbReference>
<dbReference type="Pfam" id="PF00072">
    <property type="entry name" value="Response_reg"/>
    <property type="match status" value="1"/>
</dbReference>
<keyword evidence="7" id="KW-0808">Transferase</keyword>
<dbReference type="PROSITE" id="PS50109">
    <property type="entry name" value="HIS_KIN"/>
    <property type="match status" value="1"/>
</dbReference>
<comment type="caution">
    <text evidence="7">The sequence shown here is derived from an EMBL/GenBank/DDBJ whole genome shotgun (WGS) entry which is preliminary data.</text>
</comment>
<dbReference type="PRINTS" id="PR00344">
    <property type="entry name" value="BCTRLSENSOR"/>
</dbReference>
<dbReference type="GO" id="GO:0000155">
    <property type="term" value="F:phosphorelay sensor kinase activity"/>
    <property type="evidence" value="ECO:0007669"/>
    <property type="project" value="InterPro"/>
</dbReference>
<dbReference type="PANTHER" id="PTHR43065:SF50">
    <property type="entry name" value="HISTIDINE KINASE"/>
    <property type="match status" value="1"/>
</dbReference>
<gene>
    <name evidence="7" type="ORF">DI536_05310</name>
</gene>
<dbReference type="InterPro" id="IPR001789">
    <property type="entry name" value="Sig_transdc_resp-reg_receiver"/>
</dbReference>
<dbReference type="Pfam" id="PF00512">
    <property type="entry name" value="HisKA"/>
    <property type="match status" value="1"/>
</dbReference>
<feature type="domain" description="Histidine kinase" evidence="5">
    <location>
        <begin position="293"/>
        <end position="505"/>
    </location>
</feature>
<dbReference type="InterPro" id="IPR004358">
    <property type="entry name" value="Sig_transdc_His_kin-like_C"/>
</dbReference>
<evidence type="ECO:0000313" key="8">
    <source>
        <dbReference type="Proteomes" id="UP000249061"/>
    </source>
</evidence>
<accession>A0A2W5TS99</accession>
<dbReference type="InterPro" id="IPR036890">
    <property type="entry name" value="HATPase_C_sf"/>
</dbReference>
<feature type="domain" description="Response regulatory" evidence="6">
    <location>
        <begin position="5"/>
        <end position="120"/>
    </location>
</feature>
<dbReference type="InterPro" id="IPR011006">
    <property type="entry name" value="CheY-like_superfamily"/>
</dbReference>
<dbReference type="PROSITE" id="PS50110">
    <property type="entry name" value="RESPONSE_REGULATORY"/>
    <property type="match status" value="1"/>
</dbReference>
<keyword evidence="3 4" id="KW-0597">Phosphoprotein</keyword>
<evidence type="ECO:0000313" key="7">
    <source>
        <dbReference type="EMBL" id="PZR16817.1"/>
    </source>
</evidence>
<dbReference type="InterPro" id="IPR003594">
    <property type="entry name" value="HATPase_dom"/>
</dbReference>
<dbReference type="CDD" id="cd17569">
    <property type="entry name" value="REC_HupR-like"/>
    <property type="match status" value="1"/>
</dbReference>
<dbReference type="AlphaFoldDB" id="A0A2W5TS99"/>
<keyword evidence="7" id="KW-0418">Kinase</keyword>
<name>A0A2W5TS99_9BACT</name>
<dbReference type="InterPro" id="IPR003661">
    <property type="entry name" value="HisK_dim/P_dom"/>
</dbReference>
<feature type="modified residue" description="4-aspartylphosphate" evidence="4">
    <location>
        <position position="54"/>
    </location>
</feature>
<dbReference type="InterPro" id="IPR005467">
    <property type="entry name" value="His_kinase_dom"/>
</dbReference>